<sequence>MPVTKFFRVATSGRTVDGREITVDQIDQVARTYDPNRYGARIWLEHMRSFLPDNPGRAYGDVLAVKADTDKAGNRVLLAQMDATEDLIKMAASRQKVYWSVEIDPNFAKSGEAYLVGLAITDSPASLGTEMLKFAIQSDKAPDKTRVQLYGAVVEDDFRLDTIAADDDSRPGLLSRVRDMLAGPPKAETVHTSEAADGILVIADEVSRLSERIGACAPAVKVDALTTELAETRRALDDLVTKLSSTDANPPRPVATGSIALTDC</sequence>
<protein>
    <recommendedName>
        <fullName evidence="3">Phage capsid protein</fullName>
    </recommendedName>
</protein>
<keyword evidence="2" id="KW-1185">Reference proteome</keyword>
<dbReference type="Pfam" id="PF05929">
    <property type="entry name" value="Phage_GPO"/>
    <property type="match status" value="1"/>
</dbReference>
<evidence type="ECO:0008006" key="3">
    <source>
        <dbReference type="Google" id="ProtNLM"/>
    </source>
</evidence>
<organism evidence="1 2">
    <name type="scientific">Haematospirillum jordaniae</name>
    <dbReference type="NCBI Taxonomy" id="1549855"/>
    <lineage>
        <taxon>Bacteria</taxon>
        <taxon>Pseudomonadati</taxon>
        <taxon>Pseudomonadota</taxon>
        <taxon>Alphaproteobacteria</taxon>
        <taxon>Rhodospirillales</taxon>
        <taxon>Novispirillaceae</taxon>
        <taxon>Haematospirillum</taxon>
    </lineage>
</organism>
<dbReference type="RefSeq" id="WP_066136930.1">
    <property type="nucleotide sequence ID" value="NZ_CP014526.1"/>
</dbReference>
<keyword evidence="1" id="KW-0614">Plasmid</keyword>
<dbReference type="AlphaFoldDB" id="A0A143DG35"/>
<reference evidence="1 2" key="1">
    <citation type="submission" date="2016-02" db="EMBL/GenBank/DDBJ databases">
        <title>Complete Genome of H5569, the type strain of the newly described species Haematospirillium jordaniae.</title>
        <authorList>
            <person name="Nicholson A.C."/>
            <person name="Humrighouse B.W."/>
            <person name="Loparov V."/>
            <person name="McQuiston J.R."/>
        </authorList>
    </citation>
    <scope>NUCLEOTIDE SEQUENCE [LARGE SCALE GENOMIC DNA]</scope>
    <source>
        <strain evidence="1 2">H5569</strain>
        <plasmid evidence="2">Plasmid unnamed 1</plasmid>
    </source>
</reference>
<evidence type="ECO:0000313" key="1">
    <source>
        <dbReference type="EMBL" id="AMW35712.1"/>
    </source>
</evidence>
<dbReference type="GeneID" id="53317488"/>
<geneLocation type="plasmid" evidence="1 2">
    <name>unnamed 1</name>
</geneLocation>
<dbReference type="Proteomes" id="UP000076066">
    <property type="component" value="Plasmid unnamed 1"/>
</dbReference>
<proteinExistence type="predicted"/>
<dbReference type="EMBL" id="CP014526">
    <property type="protein sequence ID" value="AMW35712.1"/>
    <property type="molecule type" value="Genomic_DNA"/>
</dbReference>
<gene>
    <name evidence="1" type="ORF">AY555_10025</name>
</gene>
<name>A0A143DG35_9PROT</name>
<dbReference type="OrthoDB" id="5625143at2"/>
<dbReference type="KEGG" id="hjo:AY555_10025"/>
<accession>A0A143DG35</accession>
<evidence type="ECO:0000313" key="2">
    <source>
        <dbReference type="Proteomes" id="UP000076066"/>
    </source>
</evidence>
<dbReference type="InterPro" id="IPR009228">
    <property type="entry name" value="Capsid_scaffold_GpO"/>
</dbReference>